<evidence type="ECO:0000256" key="1">
    <source>
        <dbReference type="SAM" id="SignalP"/>
    </source>
</evidence>
<keyword evidence="3" id="KW-1185">Reference proteome</keyword>
<gene>
    <name evidence="2" type="ORF">SETTUDRAFT_183405</name>
</gene>
<protein>
    <submittedName>
        <fullName evidence="2">Uncharacterized protein</fullName>
    </submittedName>
</protein>
<dbReference type="AlphaFoldDB" id="R0K8N1"/>
<accession>R0K8N1</accession>
<dbReference type="RefSeq" id="XP_008023128.1">
    <property type="nucleotide sequence ID" value="XM_008024937.1"/>
</dbReference>
<keyword evidence="1" id="KW-0732">Signal</keyword>
<name>R0K8N1_EXST2</name>
<evidence type="ECO:0000313" key="3">
    <source>
        <dbReference type="Proteomes" id="UP000016935"/>
    </source>
</evidence>
<dbReference type="OrthoDB" id="3477104at2759"/>
<dbReference type="eggNOG" id="ENOG502SX7Y">
    <property type="taxonomic scope" value="Eukaryota"/>
</dbReference>
<dbReference type="EMBL" id="KB908515">
    <property type="protein sequence ID" value="EOA89323.1"/>
    <property type="molecule type" value="Genomic_DNA"/>
</dbReference>
<evidence type="ECO:0000313" key="2">
    <source>
        <dbReference type="EMBL" id="EOA89323.1"/>
    </source>
</evidence>
<feature type="signal peptide" evidence="1">
    <location>
        <begin position="1"/>
        <end position="17"/>
    </location>
</feature>
<reference evidence="2 3" key="2">
    <citation type="journal article" date="2013" name="PLoS Genet.">
        <title>Comparative genome structure, secondary metabolite, and effector coding capacity across Cochliobolus pathogens.</title>
        <authorList>
            <person name="Condon B.J."/>
            <person name="Leng Y."/>
            <person name="Wu D."/>
            <person name="Bushley K.E."/>
            <person name="Ohm R.A."/>
            <person name="Otillar R."/>
            <person name="Martin J."/>
            <person name="Schackwitz W."/>
            <person name="Grimwood J."/>
            <person name="MohdZainudin N."/>
            <person name="Xue C."/>
            <person name="Wang R."/>
            <person name="Manning V.A."/>
            <person name="Dhillon B."/>
            <person name="Tu Z.J."/>
            <person name="Steffenson B.J."/>
            <person name="Salamov A."/>
            <person name="Sun H."/>
            <person name="Lowry S."/>
            <person name="LaButti K."/>
            <person name="Han J."/>
            <person name="Copeland A."/>
            <person name="Lindquist E."/>
            <person name="Barry K."/>
            <person name="Schmutz J."/>
            <person name="Baker S.E."/>
            <person name="Ciuffetti L.M."/>
            <person name="Grigoriev I.V."/>
            <person name="Zhong S."/>
            <person name="Turgeon B.G."/>
        </authorList>
    </citation>
    <scope>NUCLEOTIDE SEQUENCE [LARGE SCALE GENOMIC DNA]</scope>
    <source>
        <strain evidence="3">28A</strain>
    </source>
</reference>
<dbReference type="HOGENOM" id="CLU_146196_0_0_1"/>
<feature type="chain" id="PRO_5004343881" evidence="1">
    <location>
        <begin position="18"/>
        <end position="126"/>
    </location>
</feature>
<reference evidence="2 3" key="1">
    <citation type="journal article" date="2012" name="PLoS Pathog.">
        <title>Diverse lifestyles and strategies of plant pathogenesis encoded in the genomes of eighteen Dothideomycetes fungi.</title>
        <authorList>
            <person name="Ohm R.A."/>
            <person name="Feau N."/>
            <person name="Henrissat B."/>
            <person name="Schoch C.L."/>
            <person name="Horwitz B.A."/>
            <person name="Barry K.W."/>
            <person name="Condon B.J."/>
            <person name="Copeland A.C."/>
            <person name="Dhillon B."/>
            <person name="Glaser F."/>
            <person name="Hesse C.N."/>
            <person name="Kosti I."/>
            <person name="LaButti K."/>
            <person name="Lindquist E.A."/>
            <person name="Lucas S."/>
            <person name="Salamov A.A."/>
            <person name="Bradshaw R.E."/>
            <person name="Ciuffetti L."/>
            <person name="Hamelin R.C."/>
            <person name="Kema G.H.J."/>
            <person name="Lawrence C."/>
            <person name="Scott J.A."/>
            <person name="Spatafora J.W."/>
            <person name="Turgeon B.G."/>
            <person name="de Wit P.J.G.M."/>
            <person name="Zhong S."/>
            <person name="Goodwin S.B."/>
            <person name="Grigoriev I.V."/>
        </authorList>
    </citation>
    <scope>NUCLEOTIDE SEQUENCE [LARGE SCALE GENOMIC DNA]</scope>
    <source>
        <strain evidence="3">28A</strain>
    </source>
</reference>
<dbReference type="GeneID" id="19401982"/>
<sequence length="126" mass="14165">MKLNTNTLLFFPLVANALPLTTRNPSAEAIENLLPRADNWCWLNADALVHQPQGCDSTPFDGHRIKDVRGNENFGVRCTARGKAWGSNGITTWDWVPGWGCWIWSGWTQGTCESGLPYHDDYKKCL</sequence>
<proteinExistence type="predicted"/>
<organism evidence="2 3">
    <name type="scientific">Exserohilum turcicum (strain 28A)</name>
    <name type="common">Northern leaf blight fungus</name>
    <name type="synonym">Setosphaeria turcica</name>
    <dbReference type="NCBI Taxonomy" id="671987"/>
    <lineage>
        <taxon>Eukaryota</taxon>
        <taxon>Fungi</taxon>
        <taxon>Dikarya</taxon>
        <taxon>Ascomycota</taxon>
        <taxon>Pezizomycotina</taxon>
        <taxon>Dothideomycetes</taxon>
        <taxon>Pleosporomycetidae</taxon>
        <taxon>Pleosporales</taxon>
        <taxon>Pleosporineae</taxon>
        <taxon>Pleosporaceae</taxon>
        <taxon>Exserohilum</taxon>
    </lineage>
</organism>
<dbReference type="Proteomes" id="UP000016935">
    <property type="component" value="Unassembled WGS sequence"/>
</dbReference>